<sequence>MENILPSNDLIDASIKAWNSEDIYEKPEEVLVSVFSNKKKQ</sequence>
<gene>
    <name evidence="1" type="ORF">P7H59_01585</name>
</gene>
<accession>A0ABU3FP94</accession>
<name>A0ABU3FP94_9ENTE</name>
<organism evidence="1 2">
    <name type="scientific">Enterococcus viikkiensis</name>
    <dbReference type="NCBI Taxonomy" id="930854"/>
    <lineage>
        <taxon>Bacteria</taxon>
        <taxon>Bacillati</taxon>
        <taxon>Bacillota</taxon>
        <taxon>Bacilli</taxon>
        <taxon>Lactobacillales</taxon>
        <taxon>Enterococcaceae</taxon>
        <taxon>Enterococcus</taxon>
    </lineage>
</organism>
<dbReference type="RefSeq" id="WP_311818367.1">
    <property type="nucleotide sequence ID" value="NZ_JARQBN010000001.1"/>
</dbReference>
<proteinExistence type="predicted"/>
<protein>
    <submittedName>
        <fullName evidence="1">Uncharacterized protein</fullName>
    </submittedName>
</protein>
<evidence type="ECO:0000313" key="2">
    <source>
        <dbReference type="Proteomes" id="UP001265301"/>
    </source>
</evidence>
<evidence type="ECO:0000313" key="1">
    <source>
        <dbReference type="EMBL" id="MDT2827139.1"/>
    </source>
</evidence>
<reference evidence="1 2" key="1">
    <citation type="submission" date="2023-03" db="EMBL/GenBank/DDBJ databases">
        <authorList>
            <person name="Shen W."/>
            <person name="Cai J."/>
        </authorList>
    </citation>
    <scope>NUCLEOTIDE SEQUENCE [LARGE SCALE GENOMIC DNA]</scope>
    <source>
        <strain evidence="1 2">B101</strain>
    </source>
</reference>
<comment type="caution">
    <text evidence="1">The sequence shown here is derived from an EMBL/GenBank/DDBJ whole genome shotgun (WGS) entry which is preliminary data.</text>
</comment>
<dbReference type="Proteomes" id="UP001265301">
    <property type="component" value="Unassembled WGS sequence"/>
</dbReference>
<keyword evidence="2" id="KW-1185">Reference proteome</keyword>
<dbReference type="EMBL" id="JARQBN010000001">
    <property type="protein sequence ID" value="MDT2827139.1"/>
    <property type="molecule type" value="Genomic_DNA"/>
</dbReference>